<dbReference type="AlphaFoldDB" id="A0A8H4V9D8"/>
<dbReference type="InterPro" id="IPR048339">
    <property type="entry name" value="Mediator_Med16_C"/>
</dbReference>
<evidence type="ECO:0000313" key="12">
    <source>
        <dbReference type="EMBL" id="KAF4512465.1"/>
    </source>
</evidence>
<evidence type="ECO:0000259" key="11">
    <source>
        <dbReference type="Pfam" id="PF20719"/>
    </source>
</evidence>
<keyword evidence="4 9" id="KW-0805">Transcription regulation</keyword>
<dbReference type="InterPro" id="IPR021665">
    <property type="entry name" value="Mediator_Med16_N"/>
</dbReference>
<keyword evidence="5 9" id="KW-0010">Activator</keyword>
<evidence type="ECO:0000256" key="4">
    <source>
        <dbReference type="ARBA" id="ARBA00023015"/>
    </source>
</evidence>
<protein>
    <recommendedName>
        <fullName evidence="3 9">Mediator of RNA polymerase II transcription subunit 16</fullName>
    </recommendedName>
    <alternativeName>
        <fullName evidence="8 9">Mediator complex subunit 16</fullName>
    </alternativeName>
</protein>
<evidence type="ECO:0000256" key="3">
    <source>
        <dbReference type="ARBA" id="ARBA00019614"/>
    </source>
</evidence>
<feature type="domain" description="Mediator complex subunit Med16 N-terminal" evidence="10">
    <location>
        <begin position="166"/>
        <end position="434"/>
    </location>
</feature>
<evidence type="ECO:0000256" key="5">
    <source>
        <dbReference type="ARBA" id="ARBA00023159"/>
    </source>
</evidence>
<evidence type="ECO:0000256" key="2">
    <source>
        <dbReference type="ARBA" id="ARBA00006543"/>
    </source>
</evidence>
<comment type="function">
    <text evidence="9">Component of the Mediator complex, a coactivator involved in the regulated transcription of nearly all RNA polymerase II-dependent genes. Mediator functions as a bridge to convey information from gene-specific regulatory proteins to the basal RNA polymerase II transcription machinery. Mediator is recruited to promoters by direct interactions with regulatory proteins and serves as a scaffold for the assembly of a functional preinitiation complex with RNA polymerase II and the general transcription factors.</text>
</comment>
<dbReference type="Pfam" id="PF11635">
    <property type="entry name" value="Med16_N"/>
    <property type="match status" value="1"/>
</dbReference>
<evidence type="ECO:0000256" key="8">
    <source>
        <dbReference type="ARBA" id="ARBA00032015"/>
    </source>
</evidence>
<dbReference type="Pfam" id="PF20719">
    <property type="entry name" value="Med16_C"/>
    <property type="match status" value="1"/>
</dbReference>
<dbReference type="PANTHER" id="PTHR13224">
    <property type="entry name" value="THYROID HORMONE RECEPTOR-ASSOCIATED PROTEIN-RELATED"/>
    <property type="match status" value="1"/>
</dbReference>
<feature type="domain" description="Mediator complex subunit 16 C-terminal" evidence="11">
    <location>
        <begin position="815"/>
        <end position="907"/>
    </location>
</feature>
<evidence type="ECO:0000256" key="7">
    <source>
        <dbReference type="ARBA" id="ARBA00023242"/>
    </source>
</evidence>
<dbReference type="GO" id="GO:0016592">
    <property type="term" value="C:mediator complex"/>
    <property type="evidence" value="ECO:0007669"/>
    <property type="project" value="InterPro"/>
</dbReference>
<sequence length="916" mass="101852">MPVDLPDVDDLFGDDVALSLPQQLHGRLDELRSRGCCQAVAWSRIGTIAYLTPDGQSLKLRFLRCHPETGSWGLSEPTTVETIKGSPAIPLVHLEWSTANTPDLAVIDAVGRVTIAVFPCALNRPFTRTCDNDAVDDRHAVVGCHWLPVVSPQKPYNIMYGPAKKHGNSYQSALLRVCIGGTVKMLWVQNDNKLEETLLEIESVKSSDELVTHAALVSDKKHLLIAVATSALSLKLLKLEIQWGAGPASSSDNNPMPQNARLNPVLVVAHLASTSWLQSGPNEATPDASAAELSQLHVLPSLMDHGNTVPPMIVAIRSRATAEGSFQTAQSVLDRWAAVEERQGLHTAFQQLWSRRNSISSDLPNATGLRKLESIFINKVVVGFQVIQLGKVLLLTMSDGTVEYRDRFSFEELYVTGDLTKVMSLRQVGWNFPEDGPCLQVAFSPTHCSMVQLGDDGKIRWSKLHYPMGDIGNSTQEDHYAATMAGLAVMAAPSIWQQYNYDDVLAVAHSLTTKRRFIQDWVNELIRILKVQVDFSEEMHHDSLMRNWTLQACLGIMNSLGFRGEWSKRMFQSKFATLDLNIRNVVILISLSSNTPPTVREFITPLDEHEVVEALAGCVKWSLDLLSWLTGCLFELTVDDNFMQRLAPSRFSELVAYLHERNNISLHLILCSSSRGFLSALCRRIVHLQGLSNRAIEYYRRRQSAVADQTGSGKPPNPQLQQAYQKMQQVTASSHVKAAEFEKLLNVVGSDVRQAYKAFLPTWINNGPNPPQGKQMDTAIKSARLQFELGMLLGATPPPAFLPVMKKLLAKDLPAFLEDTDHAALFFADYTLLGVEDDERSLATRRARGAHVDLFRRVELKRSATGPQWRRCTRCASLMEDITTAGRPGFLFIVSQQRRCSCAGYWALLPEGKLVQ</sequence>
<proteinExistence type="inferred from homology"/>
<reference evidence="12 13" key="1">
    <citation type="journal article" date="2020" name="Genome Biol. Evol.">
        <title>A new high-quality draft genome assembly of the Chinese cordyceps Ophiocordyceps sinensis.</title>
        <authorList>
            <person name="Shu R."/>
            <person name="Zhang J."/>
            <person name="Meng Q."/>
            <person name="Zhang H."/>
            <person name="Zhou G."/>
            <person name="Li M."/>
            <person name="Wu P."/>
            <person name="Zhao Y."/>
            <person name="Chen C."/>
            <person name="Qin Q."/>
        </authorList>
    </citation>
    <scope>NUCLEOTIDE SEQUENCE [LARGE SCALE GENOMIC DNA]</scope>
    <source>
        <strain evidence="12 13">IOZ07</strain>
    </source>
</reference>
<dbReference type="GO" id="GO:0045893">
    <property type="term" value="P:positive regulation of DNA-templated transcription"/>
    <property type="evidence" value="ECO:0007669"/>
    <property type="project" value="TreeGrafter"/>
</dbReference>
<accession>A0A8H4V9D8</accession>
<dbReference type="InterPro" id="IPR048338">
    <property type="entry name" value="Mediator_Med16"/>
</dbReference>
<evidence type="ECO:0000259" key="10">
    <source>
        <dbReference type="Pfam" id="PF11635"/>
    </source>
</evidence>
<dbReference type="OrthoDB" id="4139168at2759"/>
<keyword evidence="7 9" id="KW-0539">Nucleus</keyword>
<dbReference type="PANTHER" id="PTHR13224:SF6">
    <property type="entry name" value="MEDIATOR OF RNA POLYMERASE II TRANSCRIPTION SUBUNIT 16"/>
    <property type="match status" value="1"/>
</dbReference>
<dbReference type="Proteomes" id="UP000557566">
    <property type="component" value="Unassembled WGS sequence"/>
</dbReference>
<gene>
    <name evidence="9" type="primary">MED16</name>
    <name evidence="12" type="ORF">G6O67_001601</name>
</gene>
<evidence type="ECO:0000256" key="6">
    <source>
        <dbReference type="ARBA" id="ARBA00023163"/>
    </source>
</evidence>
<keyword evidence="6 9" id="KW-0804">Transcription</keyword>
<comment type="similarity">
    <text evidence="2 9">Belongs to the Mediator complex subunit 16 family.</text>
</comment>
<comment type="caution">
    <text evidence="12">The sequence shown here is derived from an EMBL/GenBank/DDBJ whole genome shotgun (WGS) entry which is preliminary data.</text>
</comment>
<name>A0A8H4V9D8_9HYPO</name>
<evidence type="ECO:0000313" key="13">
    <source>
        <dbReference type="Proteomes" id="UP000557566"/>
    </source>
</evidence>
<comment type="subunit">
    <text evidence="9">Component of the Mediator complex.</text>
</comment>
<evidence type="ECO:0000256" key="1">
    <source>
        <dbReference type="ARBA" id="ARBA00004123"/>
    </source>
</evidence>
<comment type="subcellular location">
    <subcellularLocation>
        <location evidence="1 9">Nucleus</location>
    </subcellularLocation>
</comment>
<dbReference type="EMBL" id="JAAVMX010000002">
    <property type="protein sequence ID" value="KAF4512465.1"/>
    <property type="molecule type" value="Genomic_DNA"/>
</dbReference>
<evidence type="ECO:0000256" key="9">
    <source>
        <dbReference type="RuleBase" id="RU364149"/>
    </source>
</evidence>
<organism evidence="12 13">
    <name type="scientific">Ophiocordyceps sinensis</name>
    <dbReference type="NCBI Taxonomy" id="72228"/>
    <lineage>
        <taxon>Eukaryota</taxon>
        <taxon>Fungi</taxon>
        <taxon>Dikarya</taxon>
        <taxon>Ascomycota</taxon>
        <taxon>Pezizomycotina</taxon>
        <taxon>Sordariomycetes</taxon>
        <taxon>Hypocreomycetidae</taxon>
        <taxon>Hypocreales</taxon>
        <taxon>Ophiocordycipitaceae</taxon>
        <taxon>Ophiocordyceps</taxon>
    </lineage>
</organism>
<keyword evidence="13" id="KW-1185">Reference proteome</keyword>